<evidence type="ECO:0000313" key="2">
    <source>
        <dbReference type="EMBL" id="MVO87910.1"/>
    </source>
</evidence>
<dbReference type="EMBL" id="WPNZ01000014">
    <property type="protein sequence ID" value="MVO87910.1"/>
    <property type="molecule type" value="Genomic_DNA"/>
</dbReference>
<feature type="transmembrane region" description="Helical" evidence="1">
    <location>
        <begin position="56"/>
        <end position="77"/>
    </location>
</feature>
<proteinExistence type="predicted"/>
<sequence length="113" mass="11909">MSEALDKAEAAAREAAQDTDVLRIVAAVLATQQAAQQQDPAPAAQQPIKAHPWGTYAAAGCFGLLALVLVVVLVMFVVFGLTILAAVLGLVVVALTICVLVLRGMWRDYQKGH</sequence>
<comment type="caution">
    <text evidence="2">The sequence shown here is derived from an EMBL/GenBank/DDBJ whole genome shotgun (WGS) entry which is preliminary data.</text>
</comment>
<feature type="transmembrane region" description="Helical" evidence="1">
    <location>
        <begin position="83"/>
        <end position="102"/>
    </location>
</feature>
<keyword evidence="1" id="KW-0472">Membrane</keyword>
<dbReference type="Proteomes" id="UP000483802">
    <property type="component" value="Unassembled WGS sequence"/>
</dbReference>
<protein>
    <submittedName>
        <fullName evidence="2">Uncharacterized protein</fullName>
    </submittedName>
</protein>
<dbReference type="AlphaFoldDB" id="A0A6L6X2P3"/>
<keyword evidence="1" id="KW-0812">Transmembrane</keyword>
<keyword evidence="3" id="KW-1185">Reference proteome</keyword>
<reference evidence="2 3" key="1">
    <citation type="submission" date="2019-11" db="EMBL/GenBank/DDBJ databases">
        <title>Streptomyces typhae sp. nov., a novel endophytic actinomycete isolated from the root of cattail pollen (Typha angustifolia L.).</title>
        <authorList>
            <person name="Peng C."/>
        </authorList>
    </citation>
    <scope>NUCLEOTIDE SEQUENCE [LARGE SCALE GENOMIC DNA]</scope>
    <source>
        <strain evidence="3">p1417</strain>
    </source>
</reference>
<evidence type="ECO:0000313" key="3">
    <source>
        <dbReference type="Proteomes" id="UP000483802"/>
    </source>
</evidence>
<evidence type="ECO:0000256" key="1">
    <source>
        <dbReference type="SAM" id="Phobius"/>
    </source>
</evidence>
<keyword evidence="1" id="KW-1133">Transmembrane helix</keyword>
<organism evidence="2 3">
    <name type="scientific">Streptomyces typhae</name>
    <dbReference type="NCBI Taxonomy" id="2681492"/>
    <lineage>
        <taxon>Bacteria</taxon>
        <taxon>Bacillati</taxon>
        <taxon>Actinomycetota</taxon>
        <taxon>Actinomycetes</taxon>
        <taxon>Kitasatosporales</taxon>
        <taxon>Streptomycetaceae</taxon>
        <taxon>Streptomyces</taxon>
    </lineage>
</organism>
<gene>
    <name evidence="2" type="ORF">GPA10_24915</name>
</gene>
<accession>A0A6L6X2P3</accession>
<name>A0A6L6X2P3_9ACTN</name>